<dbReference type="PANTHER" id="PTHR47843:SF5">
    <property type="entry name" value="BTB_POZ DOMAIN PROTEIN"/>
    <property type="match status" value="1"/>
</dbReference>
<proteinExistence type="predicted"/>
<organism evidence="3 4">
    <name type="scientific">Phyllosticta citriasiana</name>
    <dbReference type="NCBI Taxonomy" id="595635"/>
    <lineage>
        <taxon>Eukaryota</taxon>
        <taxon>Fungi</taxon>
        <taxon>Dikarya</taxon>
        <taxon>Ascomycota</taxon>
        <taxon>Pezizomycotina</taxon>
        <taxon>Dothideomycetes</taxon>
        <taxon>Dothideomycetes incertae sedis</taxon>
        <taxon>Botryosphaeriales</taxon>
        <taxon>Phyllostictaceae</taxon>
        <taxon>Phyllosticta</taxon>
    </lineage>
</organism>
<dbReference type="Pfam" id="PF00651">
    <property type="entry name" value="BTB"/>
    <property type="match status" value="1"/>
</dbReference>
<dbReference type="Gene3D" id="3.30.710.10">
    <property type="entry name" value="Potassium Channel Kv1.1, Chain A"/>
    <property type="match status" value="1"/>
</dbReference>
<protein>
    <recommendedName>
        <fullName evidence="2">BTB domain-containing protein</fullName>
    </recommendedName>
</protein>
<name>A0ABR1KMC6_9PEZI</name>
<evidence type="ECO:0000313" key="4">
    <source>
        <dbReference type="Proteomes" id="UP001363622"/>
    </source>
</evidence>
<dbReference type="InterPro" id="IPR011333">
    <property type="entry name" value="SKP1/BTB/POZ_sf"/>
</dbReference>
<dbReference type="PANTHER" id="PTHR47843">
    <property type="entry name" value="BTB DOMAIN-CONTAINING PROTEIN-RELATED"/>
    <property type="match status" value="1"/>
</dbReference>
<keyword evidence="4" id="KW-1185">Reference proteome</keyword>
<dbReference type="EMBL" id="JBBPHU010000007">
    <property type="protein sequence ID" value="KAK7515695.1"/>
    <property type="molecule type" value="Genomic_DNA"/>
</dbReference>
<dbReference type="PROSITE" id="PS50097">
    <property type="entry name" value="BTB"/>
    <property type="match status" value="1"/>
</dbReference>
<feature type="region of interest" description="Disordered" evidence="1">
    <location>
        <begin position="22"/>
        <end position="61"/>
    </location>
</feature>
<feature type="domain" description="BTB" evidence="2">
    <location>
        <begin position="76"/>
        <end position="144"/>
    </location>
</feature>
<dbReference type="InterPro" id="IPR000210">
    <property type="entry name" value="BTB/POZ_dom"/>
</dbReference>
<evidence type="ECO:0000313" key="3">
    <source>
        <dbReference type="EMBL" id="KAK7515695.1"/>
    </source>
</evidence>
<gene>
    <name evidence="3" type="ORF">IWZ03DRAFT_380230</name>
</gene>
<dbReference type="SUPFAM" id="SSF54695">
    <property type="entry name" value="POZ domain"/>
    <property type="match status" value="1"/>
</dbReference>
<reference evidence="3 4" key="1">
    <citation type="submission" date="2024-04" db="EMBL/GenBank/DDBJ databases">
        <title>Phyllosticta paracitricarpa is synonymous to the EU quarantine fungus P. citricarpa based on phylogenomic analyses.</title>
        <authorList>
            <consortium name="Lawrence Berkeley National Laboratory"/>
            <person name="Van Ingen-Buijs V.A."/>
            <person name="Van Westerhoven A.C."/>
            <person name="Haridas S."/>
            <person name="Skiadas P."/>
            <person name="Martin F."/>
            <person name="Groenewald J.Z."/>
            <person name="Crous P.W."/>
            <person name="Seidl M.F."/>
        </authorList>
    </citation>
    <scope>NUCLEOTIDE SEQUENCE [LARGE SCALE GENOMIC DNA]</scope>
    <source>
        <strain evidence="3 4">CBS 123371</strain>
    </source>
</reference>
<evidence type="ECO:0000256" key="1">
    <source>
        <dbReference type="SAM" id="MobiDB-lite"/>
    </source>
</evidence>
<sequence>MSDVVDLFLKSIADNLFLNRENSDRSQGRQKRRRLGEERMPPDSTTTATSSKRRRDSKDTSLKGSILSTFYSGAYSDLTIRDRHGQEWRVHKNIVCTRCEFFAKAADGGFKEAKSGLIDLPNDNPDAVKGLLEYLYSDEYSVPKCSNVLRDSTLFHLEMYIIAEIYRVPALADKAMNEFTAFVGLQKLFCPIKIIPTAVDRIYESIPDNQGEAIKSSLASASAVHLSGLLQNEKFTEQMAENFTYARAVGKALSELPKVYKTFECGGCNQALGRASTPQE</sequence>
<dbReference type="CDD" id="cd18186">
    <property type="entry name" value="BTB_POZ_ZBTB_KLHL-like"/>
    <property type="match status" value="1"/>
</dbReference>
<comment type="caution">
    <text evidence="3">The sequence shown here is derived from an EMBL/GenBank/DDBJ whole genome shotgun (WGS) entry which is preliminary data.</text>
</comment>
<accession>A0ABR1KMC6</accession>
<dbReference type="Proteomes" id="UP001363622">
    <property type="component" value="Unassembled WGS sequence"/>
</dbReference>
<evidence type="ECO:0000259" key="2">
    <source>
        <dbReference type="PROSITE" id="PS50097"/>
    </source>
</evidence>